<name>A0A6M3K3S5_9ZZZZ</name>
<evidence type="ECO:0000313" key="1">
    <source>
        <dbReference type="EMBL" id="QJA77070.1"/>
    </source>
</evidence>
<protein>
    <submittedName>
        <fullName evidence="1">Putative homing endonuclease</fullName>
    </submittedName>
</protein>
<keyword evidence="1" id="KW-0255">Endonuclease</keyword>
<dbReference type="EMBL" id="MT142262">
    <property type="protein sequence ID" value="QJA77070.1"/>
    <property type="molecule type" value="Genomic_DNA"/>
</dbReference>
<keyword evidence="1" id="KW-0378">Hydrolase</keyword>
<organism evidence="1">
    <name type="scientific">viral metagenome</name>
    <dbReference type="NCBI Taxonomy" id="1070528"/>
    <lineage>
        <taxon>unclassified sequences</taxon>
        <taxon>metagenomes</taxon>
        <taxon>organismal metagenomes</taxon>
    </lineage>
</organism>
<dbReference type="AlphaFoldDB" id="A0A6M3K3S5"/>
<dbReference type="GO" id="GO:0004519">
    <property type="term" value="F:endonuclease activity"/>
    <property type="evidence" value="ECO:0007669"/>
    <property type="project" value="UniProtKB-KW"/>
</dbReference>
<reference evidence="1" key="1">
    <citation type="submission" date="2020-03" db="EMBL/GenBank/DDBJ databases">
        <title>The deep terrestrial virosphere.</title>
        <authorList>
            <person name="Holmfeldt K."/>
            <person name="Nilsson E."/>
            <person name="Simone D."/>
            <person name="Lopez-Fernandez M."/>
            <person name="Wu X."/>
            <person name="de Brujin I."/>
            <person name="Lundin D."/>
            <person name="Andersson A."/>
            <person name="Bertilsson S."/>
            <person name="Dopson M."/>
        </authorList>
    </citation>
    <scope>NUCLEOTIDE SEQUENCE</scope>
    <source>
        <strain evidence="1">MM415A01366</strain>
    </source>
</reference>
<keyword evidence="1" id="KW-0540">Nuclease</keyword>
<accession>A0A6M3K3S5</accession>
<sequence>MRKMIWKVCSKCGNWTPLDQFSFRKDSNKYRNECLLCQNKRVRKWKNSNKERCKTYYTNSKEYKRKNYMENIEARKEWQKEYHKKTYPKNKKQKIAYVDWWRKQNPNKPSEYSKKRRSTIQGRLENTTSRSMWAALKYNKAGFHWETLVDYTVKDLIIHLESRFKDSMSWDNYGEWEIDHIIPQSYFNYSSPEDTDFKKCWSLDNLQPLWASENRSKQNRWIG</sequence>
<proteinExistence type="predicted"/>
<gene>
    <name evidence="1" type="ORF">MM415A01366_0010</name>
</gene>